<organism evidence="7 8">
    <name type="scientific">Amygdalobacter nucleatus</name>
    <dbReference type="NCBI Taxonomy" id="3029274"/>
    <lineage>
        <taxon>Bacteria</taxon>
        <taxon>Bacillati</taxon>
        <taxon>Bacillota</taxon>
        <taxon>Clostridia</taxon>
        <taxon>Eubacteriales</taxon>
        <taxon>Oscillospiraceae</taxon>
        <taxon>Amygdalobacter</taxon>
    </lineage>
</organism>
<feature type="domain" description="Sporulation regulator WhiA C-terminal" evidence="5">
    <location>
        <begin position="274"/>
        <end position="357"/>
    </location>
</feature>
<dbReference type="GO" id="GO:0051301">
    <property type="term" value="P:cell division"/>
    <property type="evidence" value="ECO:0007669"/>
    <property type="project" value="UniProtKB-UniRule"/>
</dbReference>
<dbReference type="STRING" id="1497955.HMPREF1872_00187"/>
<dbReference type="Pfam" id="PF02650">
    <property type="entry name" value="HTH_WhiA"/>
    <property type="match status" value="1"/>
</dbReference>
<comment type="caution">
    <text evidence="7">The sequence shown here is derived from an EMBL/GenBank/DDBJ whole genome shotgun (WGS) entry which is preliminary data.</text>
</comment>
<proteinExistence type="inferred from homology"/>
<dbReference type="InterPro" id="IPR027434">
    <property type="entry name" value="Homing_endonucl"/>
</dbReference>
<evidence type="ECO:0000259" key="5">
    <source>
        <dbReference type="Pfam" id="PF02650"/>
    </source>
</evidence>
<evidence type="ECO:0000313" key="7">
    <source>
        <dbReference type="EMBL" id="KXB42511.1"/>
    </source>
</evidence>
<dbReference type="Pfam" id="PF14527">
    <property type="entry name" value="LAGLIDADG_WhiA"/>
    <property type="match status" value="1"/>
</dbReference>
<keyword evidence="2 4" id="KW-0238">DNA-binding</keyword>
<dbReference type="OrthoDB" id="401278at2"/>
<keyword evidence="1 4" id="KW-0132">Cell division</keyword>
<evidence type="ECO:0000256" key="1">
    <source>
        <dbReference type="ARBA" id="ARBA00022618"/>
    </source>
</evidence>
<evidence type="ECO:0000256" key="4">
    <source>
        <dbReference type="HAMAP-Rule" id="MF_01420"/>
    </source>
</evidence>
<keyword evidence="8" id="KW-1185">Reference proteome</keyword>
<accession>A0A133YH47</accession>
<dbReference type="InterPro" id="IPR039518">
    <property type="entry name" value="WhiA_LAGLIDADG_dom"/>
</dbReference>
<evidence type="ECO:0000313" key="8">
    <source>
        <dbReference type="Proteomes" id="UP000070080"/>
    </source>
</evidence>
<comment type="function">
    <text evidence="4">Involved in cell division and chromosome segregation.</text>
</comment>
<protein>
    <recommendedName>
        <fullName evidence="4">Probable cell division protein WhiA</fullName>
    </recommendedName>
</protein>
<sequence length="365" mass="41984">MSNSEQATNFSFSQATKQEICQAMQARLTEQALAFSEFEKQNLYNRIQSQFSYGSRSKHHGDDIGYADHFVLFIILLAQAVYTTFSIRICVRESGLQTVLSLLLEQVFNIKPEIKTNKSSVTFLIRRGKERRRILDFLTSYFSFQTETGQFKFYSKNLELDEKRSILQGLFLASASLADPSLTYQLEFICQHPCIYDLLKEILTDLKFINPNAKRPRRPSAAKAEIVQAKARTKHKLVLRTGDKISEFLLFIGAQQKLLDFENVRVERQVRGEVNRVVNCDNYNLSKTVNTAFSQVEAIKLVKASKLWDKLPSDLQTVADLRLENPECSLQELTNLSAKQFTRNGLYYRMRKLQKLAKDLSDNAN</sequence>
<evidence type="ECO:0000256" key="2">
    <source>
        <dbReference type="ARBA" id="ARBA00023125"/>
    </source>
</evidence>
<dbReference type="InterPro" id="IPR023054">
    <property type="entry name" value="Sporulation_regulator_WhiA_C"/>
</dbReference>
<evidence type="ECO:0000259" key="6">
    <source>
        <dbReference type="Pfam" id="PF14527"/>
    </source>
</evidence>
<gene>
    <name evidence="4" type="primary">whiA</name>
    <name evidence="7" type="ORF">HMPREF1872_00187</name>
</gene>
<dbReference type="AlphaFoldDB" id="A0A133YH47"/>
<dbReference type="EMBL" id="LSCV01000002">
    <property type="protein sequence ID" value="KXB42511.1"/>
    <property type="molecule type" value="Genomic_DNA"/>
</dbReference>
<dbReference type="Gene3D" id="3.10.28.10">
    <property type="entry name" value="Homing endonucleases"/>
    <property type="match status" value="1"/>
</dbReference>
<dbReference type="HAMAP" id="MF_01420">
    <property type="entry name" value="HTH_type_WhiA"/>
    <property type="match status" value="1"/>
</dbReference>
<dbReference type="InterPro" id="IPR003802">
    <property type="entry name" value="Sporulation_regulator_WhiA"/>
</dbReference>
<dbReference type="PANTHER" id="PTHR37307:SF1">
    <property type="entry name" value="CELL DIVISION PROTEIN WHIA-RELATED"/>
    <property type="match status" value="1"/>
</dbReference>
<dbReference type="GO" id="GO:0043937">
    <property type="term" value="P:regulation of sporulation"/>
    <property type="evidence" value="ECO:0007669"/>
    <property type="project" value="InterPro"/>
</dbReference>
<comment type="similarity">
    <text evidence="4">Belongs to the WhiA family.</text>
</comment>
<dbReference type="GO" id="GO:0003677">
    <property type="term" value="F:DNA binding"/>
    <property type="evidence" value="ECO:0007669"/>
    <property type="project" value="UniProtKB-UniRule"/>
</dbReference>
<evidence type="ECO:0000256" key="3">
    <source>
        <dbReference type="ARBA" id="ARBA00023306"/>
    </source>
</evidence>
<feature type="domain" description="WhiA LAGLIDADG-like" evidence="6">
    <location>
        <begin position="164"/>
        <end position="271"/>
    </location>
</feature>
<dbReference type="PANTHER" id="PTHR37307">
    <property type="entry name" value="CELL DIVISION PROTEIN WHIA-RELATED"/>
    <property type="match status" value="1"/>
</dbReference>
<dbReference type="NCBIfam" id="TIGR00647">
    <property type="entry name" value="DNA_bind_WhiA"/>
    <property type="match status" value="1"/>
</dbReference>
<dbReference type="Proteomes" id="UP000070080">
    <property type="component" value="Unassembled WGS sequence"/>
</dbReference>
<dbReference type="RefSeq" id="WP_066712572.1">
    <property type="nucleotide sequence ID" value="NZ_JARFNM010000001.1"/>
</dbReference>
<reference evidence="8" key="1">
    <citation type="submission" date="2016-01" db="EMBL/GenBank/DDBJ databases">
        <authorList>
            <person name="Mitreva M."/>
            <person name="Pepin K.H."/>
            <person name="Mihindukulasuriya K.A."/>
            <person name="Fulton R."/>
            <person name="Fronick C."/>
            <person name="O'Laughlin M."/>
            <person name="Miner T."/>
            <person name="Herter B."/>
            <person name="Rosa B.A."/>
            <person name="Cordes M."/>
            <person name="Tomlinson C."/>
            <person name="Wollam A."/>
            <person name="Palsikar V.B."/>
            <person name="Mardis E.R."/>
            <person name="Wilson R.K."/>
        </authorList>
    </citation>
    <scope>NUCLEOTIDE SEQUENCE [LARGE SCALE GENOMIC DNA]</scope>
    <source>
        <strain evidence="8">KA00274</strain>
    </source>
</reference>
<name>A0A133YH47_9FIRM</name>
<keyword evidence="3 4" id="KW-0131">Cell cycle</keyword>